<dbReference type="AlphaFoldDB" id="A0A0K2TC35"/>
<organism evidence="2">
    <name type="scientific">Lepeophtheirus salmonis</name>
    <name type="common">Salmon louse</name>
    <name type="synonym">Caligus salmonis</name>
    <dbReference type="NCBI Taxonomy" id="72036"/>
    <lineage>
        <taxon>Eukaryota</taxon>
        <taxon>Metazoa</taxon>
        <taxon>Ecdysozoa</taxon>
        <taxon>Arthropoda</taxon>
        <taxon>Crustacea</taxon>
        <taxon>Multicrustacea</taxon>
        <taxon>Hexanauplia</taxon>
        <taxon>Copepoda</taxon>
        <taxon>Siphonostomatoida</taxon>
        <taxon>Caligidae</taxon>
        <taxon>Lepeophtheirus</taxon>
    </lineage>
</organism>
<accession>A0A0K2TC35</accession>
<protein>
    <submittedName>
        <fullName evidence="2">Uncharacterized protein</fullName>
    </submittedName>
</protein>
<sequence>MSGLSHISGCSAEKDPSNLSLLS</sequence>
<evidence type="ECO:0000313" key="2">
    <source>
        <dbReference type="EMBL" id="CDW23011.1"/>
    </source>
</evidence>
<reference evidence="2" key="1">
    <citation type="submission" date="2014-05" db="EMBL/GenBank/DDBJ databases">
        <authorList>
            <person name="Chronopoulou M."/>
        </authorList>
    </citation>
    <scope>NUCLEOTIDE SEQUENCE</scope>
    <source>
        <tissue evidence="2">Whole organism</tissue>
    </source>
</reference>
<evidence type="ECO:0000256" key="1">
    <source>
        <dbReference type="SAM" id="MobiDB-lite"/>
    </source>
</evidence>
<dbReference type="EMBL" id="HACA01005650">
    <property type="protein sequence ID" value="CDW23011.1"/>
    <property type="molecule type" value="Transcribed_RNA"/>
</dbReference>
<name>A0A0K2TC35_LEPSM</name>
<feature type="region of interest" description="Disordered" evidence="1">
    <location>
        <begin position="1"/>
        <end position="23"/>
    </location>
</feature>
<proteinExistence type="predicted"/>